<keyword evidence="3" id="KW-1185">Reference proteome</keyword>
<proteinExistence type="predicted"/>
<dbReference type="Pfam" id="PF01966">
    <property type="entry name" value="HD"/>
    <property type="match status" value="1"/>
</dbReference>
<dbReference type="PANTHER" id="PTHR40202">
    <property type="match status" value="1"/>
</dbReference>
<evidence type="ECO:0000313" key="3">
    <source>
        <dbReference type="Proteomes" id="UP000638648"/>
    </source>
</evidence>
<dbReference type="InterPro" id="IPR006674">
    <property type="entry name" value="HD_domain"/>
</dbReference>
<accession>A0A927RGH0</accession>
<dbReference type="EMBL" id="JADBEM010000001">
    <property type="protein sequence ID" value="MBE1604216.1"/>
    <property type="molecule type" value="Genomic_DNA"/>
</dbReference>
<dbReference type="Proteomes" id="UP000638648">
    <property type="component" value="Unassembled WGS sequence"/>
</dbReference>
<evidence type="ECO:0000313" key="2">
    <source>
        <dbReference type="EMBL" id="MBE1604216.1"/>
    </source>
</evidence>
<dbReference type="EC" id="1.14.11.1" evidence="2"/>
<gene>
    <name evidence="2" type="ORF">HEB94_001064</name>
</gene>
<dbReference type="RefSeq" id="WP_202896133.1">
    <property type="nucleotide sequence ID" value="NZ_BAABJL010000226.1"/>
</dbReference>
<dbReference type="SUPFAM" id="SSF109604">
    <property type="entry name" value="HD-domain/PDEase-like"/>
    <property type="match status" value="1"/>
</dbReference>
<reference evidence="2" key="1">
    <citation type="submission" date="2020-10" db="EMBL/GenBank/DDBJ databases">
        <title>Sequencing the genomes of 1000 actinobacteria strains.</title>
        <authorList>
            <person name="Klenk H.-P."/>
        </authorList>
    </citation>
    <scope>NUCLEOTIDE SEQUENCE</scope>
    <source>
        <strain evidence="2">DSM 45354</strain>
    </source>
</reference>
<dbReference type="AlphaFoldDB" id="A0A927RGH0"/>
<protein>
    <submittedName>
        <fullName evidence="2">Gamma-butyrobetaine dioxygenase</fullName>
        <ecNumber evidence="2">1.14.11.1</ecNumber>
    </submittedName>
</protein>
<organism evidence="2 3">
    <name type="scientific">Actinopolymorpha pittospori</name>
    <dbReference type="NCBI Taxonomy" id="648752"/>
    <lineage>
        <taxon>Bacteria</taxon>
        <taxon>Bacillati</taxon>
        <taxon>Actinomycetota</taxon>
        <taxon>Actinomycetes</taxon>
        <taxon>Propionibacteriales</taxon>
        <taxon>Actinopolymorphaceae</taxon>
        <taxon>Actinopolymorpha</taxon>
    </lineage>
</organism>
<dbReference type="Gene3D" id="1.10.3210.10">
    <property type="entry name" value="Hypothetical protein af1432"/>
    <property type="match status" value="1"/>
</dbReference>
<sequence>MSADAKPARTSPTSQPLTATELVELLNQMANRPYDTEGSLVPEEVVDERTHALQAAELALTSGADDELVLAAALHDVGRAEQVRRMYPNLPHEVAGGAFARDRLTERIAWVIEQHVPAKRYLVATDPNYRSLLSPTSVTTLGLQGGPMSPAEVIRFEGHPWHGQAVILRRWDDQAKDPSRPGITMDELAAVHHRWASSVRR</sequence>
<dbReference type="PANTHER" id="PTHR40202:SF1">
    <property type="entry name" value="HD DOMAIN-CONTAINING PROTEIN"/>
    <property type="match status" value="1"/>
</dbReference>
<keyword evidence="2" id="KW-0223">Dioxygenase</keyword>
<dbReference type="GO" id="GO:0008336">
    <property type="term" value="F:gamma-butyrobetaine dioxygenase activity"/>
    <property type="evidence" value="ECO:0007669"/>
    <property type="project" value="UniProtKB-EC"/>
</dbReference>
<feature type="domain" description="HD" evidence="1">
    <location>
        <begin position="51"/>
        <end position="119"/>
    </location>
</feature>
<evidence type="ECO:0000259" key="1">
    <source>
        <dbReference type="Pfam" id="PF01966"/>
    </source>
</evidence>
<keyword evidence="2" id="KW-0560">Oxidoreductase</keyword>
<name>A0A927RGH0_9ACTN</name>
<comment type="caution">
    <text evidence="2">The sequence shown here is derived from an EMBL/GenBank/DDBJ whole genome shotgun (WGS) entry which is preliminary data.</text>
</comment>
<dbReference type="InterPro" id="IPR052567">
    <property type="entry name" value="OP_Dioxygenase"/>
</dbReference>